<dbReference type="InterPro" id="IPR001882">
    <property type="entry name" value="Biotin_BS"/>
</dbReference>
<proteinExistence type="predicted"/>
<sequence>AIFMVQNDLTPENIVERGETLAFPDSVVSYFKGMMGQPPCGFPKDLQRVVLKGEKPITGRPGDLLPPVDWDQLRSEIRKFYPNYEEPRSLISYAMYPKVYEEYIRHRKEYGYIMRMGSHVFFNGMAVGEMNKINIEDGKTLMIKYIGLGDRNDDGTRNVQFELNGMRREVSVPDPTATDSAKTVVMADPNDKSQAGASIPGMVSKVNVKPGDQVKVNDVLAVIEAMKMETSVVARMDGTIDEVFVKGGQTVKAGELLLTIK</sequence>
<accession>K1RDU9</accession>
<keyword evidence="3" id="KW-0670">Pyruvate</keyword>
<protein>
    <submittedName>
        <fullName evidence="3">Pyruvate carboxylase</fullName>
    </submittedName>
</protein>
<reference evidence="3" key="1">
    <citation type="journal article" date="2013" name="Environ. Microbiol.">
        <title>Microbiota from the distal guts of lean and obese adolescents exhibit partial functional redundancy besides clear differences in community structure.</title>
        <authorList>
            <person name="Ferrer M."/>
            <person name="Ruiz A."/>
            <person name="Lanza F."/>
            <person name="Haange S.B."/>
            <person name="Oberbach A."/>
            <person name="Till H."/>
            <person name="Bargiela R."/>
            <person name="Campoy C."/>
            <person name="Segura M.T."/>
            <person name="Richter M."/>
            <person name="von Bergen M."/>
            <person name="Seifert J."/>
            <person name="Suarez A."/>
        </authorList>
    </citation>
    <scope>NUCLEOTIDE SEQUENCE</scope>
</reference>
<dbReference type="Gene3D" id="3.10.600.10">
    <property type="entry name" value="pyruvate carboxylase f1077a mutant domain"/>
    <property type="match status" value="1"/>
</dbReference>
<organism evidence="3">
    <name type="scientific">human gut metagenome</name>
    <dbReference type="NCBI Taxonomy" id="408170"/>
    <lineage>
        <taxon>unclassified sequences</taxon>
        <taxon>metagenomes</taxon>
        <taxon>organismal metagenomes</taxon>
    </lineage>
</organism>
<dbReference type="PROSITE" id="PS50968">
    <property type="entry name" value="BIOTINYL_LIPOYL"/>
    <property type="match status" value="1"/>
</dbReference>
<dbReference type="InterPro" id="IPR003379">
    <property type="entry name" value="Carboxylase_cons_dom"/>
</dbReference>
<dbReference type="Pfam" id="PF02436">
    <property type="entry name" value="PYC_OADA"/>
    <property type="match status" value="1"/>
</dbReference>
<dbReference type="PANTHER" id="PTHR43778">
    <property type="entry name" value="PYRUVATE CARBOXYLASE"/>
    <property type="match status" value="1"/>
</dbReference>
<keyword evidence="1" id="KW-0092">Biotin</keyword>
<dbReference type="Gene3D" id="1.10.10.60">
    <property type="entry name" value="Homeodomain-like"/>
    <property type="match status" value="1"/>
</dbReference>
<dbReference type="AlphaFoldDB" id="K1RDU9"/>
<dbReference type="InterPro" id="IPR055268">
    <property type="entry name" value="PCB-like"/>
</dbReference>
<dbReference type="GO" id="GO:0004736">
    <property type="term" value="F:pyruvate carboxylase activity"/>
    <property type="evidence" value="ECO:0007669"/>
    <property type="project" value="TreeGrafter"/>
</dbReference>
<name>K1RDU9_9ZZZZ</name>
<dbReference type="Gene3D" id="1.10.472.90">
    <property type="entry name" value="Conserved carboxylase domain"/>
    <property type="match status" value="1"/>
</dbReference>
<dbReference type="Pfam" id="PF00364">
    <property type="entry name" value="Biotin_lipoyl"/>
    <property type="match status" value="1"/>
</dbReference>
<feature type="domain" description="Lipoyl-binding" evidence="2">
    <location>
        <begin position="183"/>
        <end position="261"/>
    </location>
</feature>
<dbReference type="PROSITE" id="PS00188">
    <property type="entry name" value="BIOTIN"/>
    <property type="match status" value="1"/>
</dbReference>
<dbReference type="GO" id="GO:0005737">
    <property type="term" value="C:cytoplasm"/>
    <property type="evidence" value="ECO:0007669"/>
    <property type="project" value="TreeGrafter"/>
</dbReference>
<evidence type="ECO:0000259" key="2">
    <source>
        <dbReference type="PROSITE" id="PS50968"/>
    </source>
</evidence>
<dbReference type="GO" id="GO:0006094">
    <property type="term" value="P:gluconeogenesis"/>
    <property type="evidence" value="ECO:0007669"/>
    <property type="project" value="TreeGrafter"/>
</dbReference>
<feature type="non-terminal residue" evidence="3">
    <location>
        <position position="1"/>
    </location>
</feature>
<dbReference type="EMBL" id="AJWY01014410">
    <property type="protein sequence ID" value="EKC43833.1"/>
    <property type="molecule type" value="Genomic_DNA"/>
</dbReference>
<dbReference type="FunFam" id="2.40.50.100:FF:000003">
    <property type="entry name" value="Acetyl-CoA carboxylase biotin carboxyl carrier protein"/>
    <property type="match status" value="1"/>
</dbReference>
<dbReference type="PANTHER" id="PTHR43778:SF2">
    <property type="entry name" value="PYRUVATE CARBOXYLASE, MITOCHONDRIAL"/>
    <property type="match status" value="1"/>
</dbReference>
<dbReference type="SUPFAM" id="SSF51230">
    <property type="entry name" value="Single hybrid motif"/>
    <property type="match status" value="1"/>
</dbReference>
<dbReference type="CDD" id="cd06850">
    <property type="entry name" value="biotinyl_domain"/>
    <property type="match status" value="1"/>
</dbReference>
<evidence type="ECO:0000256" key="1">
    <source>
        <dbReference type="ARBA" id="ARBA00023267"/>
    </source>
</evidence>
<gene>
    <name evidence="3" type="ORF">LEA_20945</name>
</gene>
<dbReference type="InterPro" id="IPR000089">
    <property type="entry name" value="Biotin_lipoyl"/>
</dbReference>
<dbReference type="Gene3D" id="2.40.50.100">
    <property type="match status" value="1"/>
</dbReference>
<dbReference type="InterPro" id="IPR011053">
    <property type="entry name" value="Single_hybrid_motif"/>
</dbReference>
<evidence type="ECO:0000313" key="3">
    <source>
        <dbReference type="EMBL" id="EKC43833.1"/>
    </source>
</evidence>
<dbReference type="SUPFAM" id="SSF89000">
    <property type="entry name" value="post-HMGL domain-like"/>
    <property type="match status" value="1"/>
</dbReference>
<comment type="caution">
    <text evidence="3">The sequence shown here is derived from an EMBL/GenBank/DDBJ whole genome shotgun (WGS) entry which is preliminary data.</text>
</comment>